<proteinExistence type="predicted"/>
<feature type="transmembrane region" description="Helical" evidence="6">
    <location>
        <begin position="175"/>
        <end position="193"/>
    </location>
</feature>
<feature type="transmembrane region" description="Helical" evidence="6">
    <location>
        <begin position="261"/>
        <end position="278"/>
    </location>
</feature>
<name>A0A084EBG5_SPHYA</name>
<evidence type="ECO:0000256" key="1">
    <source>
        <dbReference type="ARBA" id="ARBA00004141"/>
    </source>
</evidence>
<comment type="caution">
    <text evidence="8">The sequence shown here is derived from an EMBL/GenBank/DDBJ whole genome shotgun (WGS) entry which is preliminary data.</text>
</comment>
<feature type="transmembrane region" description="Helical" evidence="6">
    <location>
        <begin position="452"/>
        <end position="485"/>
    </location>
</feature>
<keyword evidence="8" id="KW-0436">Ligase</keyword>
<reference evidence="8 9" key="1">
    <citation type="submission" date="2014-03" db="EMBL/GenBank/DDBJ databases">
        <title>Genome sequence of Sphingobium yanoikuyae B1.</title>
        <authorList>
            <person name="Gan H.M."/>
            <person name="Gan H.Y."/>
            <person name="Savka M.A."/>
        </authorList>
    </citation>
    <scope>NUCLEOTIDE SEQUENCE [LARGE SCALE GENOMIC DNA]</scope>
    <source>
        <strain evidence="8 9">B1</strain>
    </source>
</reference>
<evidence type="ECO:0000313" key="9">
    <source>
        <dbReference type="Proteomes" id="UP000028534"/>
    </source>
</evidence>
<evidence type="ECO:0000256" key="4">
    <source>
        <dbReference type="ARBA" id="ARBA00023136"/>
    </source>
</evidence>
<dbReference type="InterPro" id="IPR051533">
    <property type="entry name" value="WaaL-like"/>
</dbReference>
<dbReference type="PATRIC" id="fig|13690.10.peg.4678"/>
<dbReference type="Pfam" id="PF04932">
    <property type="entry name" value="Wzy_C"/>
    <property type="match status" value="1"/>
</dbReference>
<keyword evidence="4 6" id="KW-0472">Membrane</keyword>
<keyword evidence="2 6" id="KW-0812">Transmembrane</keyword>
<sequence>MTETNRRMGTPSPRGRLSDSRQEQDDRSGLGSVVLRNGRLIQLRDTNDIARQRASVSLRHGRLVSSHSSSVAAAEEEGTTSRPPEIYEVTSSQERILAGMLVVSLMLPFSYNLGGLRLPPYLIMLLLLLFPSVGALLSGRKIRIIIPDALMLLFCLWAATALTMSSSFSEALQPIGVHFLTTFGAYIAGRWLIRDSASMRSMAQVGIISLSLILPLIAIESLTGQKLILRAASLLGSAIASVDIGARLGLSRAQGPFEHPILMGVFCASLLSIGFYSFRASENFLLRWISAPVAVITSVFSLSTGALLSINIQFGLMIWARIFRNTKNRWIILSTLIAIAYIVIDIASTRTPFHVFVNYATFSSGSSYNRILIWEFGSAEAMRHPWFGIGFGDWTRPRFMSGSMDNFWLFQAVRFGLPAFAMLAGSIIIILDRSRKNISDNKDIIFLRRGATFSIIATMIAITSVHLWNATYVWFMFIVGATAWIGETRNNHNHS</sequence>
<evidence type="ECO:0000256" key="5">
    <source>
        <dbReference type="SAM" id="MobiDB-lite"/>
    </source>
</evidence>
<gene>
    <name evidence="8" type="ORF">CP98_04543</name>
</gene>
<evidence type="ECO:0000256" key="3">
    <source>
        <dbReference type="ARBA" id="ARBA00022989"/>
    </source>
</evidence>
<feature type="domain" description="O-antigen ligase-related" evidence="7">
    <location>
        <begin position="294"/>
        <end position="423"/>
    </location>
</feature>
<organism evidence="8 9">
    <name type="scientific">Sphingobium yanoikuyae</name>
    <name type="common">Sphingomonas yanoikuyae</name>
    <dbReference type="NCBI Taxonomy" id="13690"/>
    <lineage>
        <taxon>Bacteria</taxon>
        <taxon>Pseudomonadati</taxon>
        <taxon>Pseudomonadota</taxon>
        <taxon>Alphaproteobacteria</taxon>
        <taxon>Sphingomonadales</taxon>
        <taxon>Sphingomonadaceae</taxon>
        <taxon>Sphingobium</taxon>
    </lineage>
</organism>
<feature type="transmembrane region" description="Helical" evidence="6">
    <location>
        <begin position="120"/>
        <end position="137"/>
    </location>
</feature>
<feature type="transmembrane region" description="Helical" evidence="6">
    <location>
        <begin position="96"/>
        <end position="114"/>
    </location>
</feature>
<dbReference type="PANTHER" id="PTHR37422:SF13">
    <property type="entry name" value="LIPOPOLYSACCHARIDE BIOSYNTHESIS PROTEIN PA4999-RELATED"/>
    <property type="match status" value="1"/>
</dbReference>
<feature type="transmembrane region" description="Helical" evidence="6">
    <location>
        <begin position="284"/>
        <end position="310"/>
    </location>
</feature>
<feature type="transmembrane region" description="Helical" evidence="6">
    <location>
        <begin position="330"/>
        <end position="348"/>
    </location>
</feature>
<comment type="subcellular location">
    <subcellularLocation>
        <location evidence="1">Membrane</location>
        <topology evidence="1">Multi-pass membrane protein</topology>
    </subcellularLocation>
</comment>
<dbReference type="Proteomes" id="UP000028534">
    <property type="component" value="Unassembled WGS sequence"/>
</dbReference>
<feature type="transmembrane region" description="Helical" evidence="6">
    <location>
        <begin position="205"/>
        <end position="222"/>
    </location>
</feature>
<feature type="transmembrane region" description="Helical" evidence="6">
    <location>
        <begin position="228"/>
        <end position="249"/>
    </location>
</feature>
<dbReference type="RefSeq" id="WP_155276499.1">
    <property type="nucleotide sequence ID" value="NZ_JGVR01000042.1"/>
</dbReference>
<dbReference type="AlphaFoldDB" id="A0A084EBG5"/>
<feature type="transmembrane region" description="Helical" evidence="6">
    <location>
        <begin position="149"/>
        <end position="169"/>
    </location>
</feature>
<dbReference type="EMBL" id="JGVR01000042">
    <property type="protein sequence ID" value="KEZ15307.1"/>
    <property type="molecule type" value="Genomic_DNA"/>
</dbReference>
<protein>
    <submittedName>
        <fullName evidence="8">Lipid A core-O-antigen ligase</fullName>
    </submittedName>
</protein>
<evidence type="ECO:0000259" key="7">
    <source>
        <dbReference type="Pfam" id="PF04932"/>
    </source>
</evidence>
<keyword evidence="3 6" id="KW-1133">Transmembrane helix</keyword>
<dbReference type="GO" id="GO:0016874">
    <property type="term" value="F:ligase activity"/>
    <property type="evidence" value="ECO:0007669"/>
    <property type="project" value="UniProtKB-KW"/>
</dbReference>
<dbReference type="InterPro" id="IPR007016">
    <property type="entry name" value="O-antigen_ligase-rel_domated"/>
</dbReference>
<feature type="transmembrane region" description="Helical" evidence="6">
    <location>
        <begin position="407"/>
        <end position="431"/>
    </location>
</feature>
<evidence type="ECO:0000313" key="8">
    <source>
        <dbReference type="EMBL" id="KEZ15307.1"/>
    </source>
</evidence>
<feature type="compositionally biased region" description="Basic and acidic residues" evidence="5">
    <location>
        <begin position="16"/>
        <end position="28"/>
    </location>
</feature>
<dbReference type="eggNOG" id="ENOG502ZAGS">
    <property type="taxonomic scope" value="Bacteria"/>
</dbReference>
<accession>A0A084EBG5</accession>
<evidence type="ECO:0000256" key="2">
    <source>
        <dbReference type="ARBA" id="ARBA00022692"/>
    </source>
</evidence>
<dbReference type="PANTHER" id="PTHR37422">
    <property type="entry name" value="TEICHURONIC ACID BIOSYNTHESIS PROTEIN TUAE"/>
    <property type="match status" value="1"/>
</dbReference>
<dbReference type="GO" id="GO:0016020">
    <property type="term" value="C:membrane"/>
    <property type="evidence" value="ECO:0007669"/>
    <property type="project" value="UniProtKB-SubCell"/>
</dbReference>
<evidence type="ECO:0000256" key="6">
    <source>
        <dbReference type="SAM" id="Phobius"/>
    </source>
</evidence>
<feature type="region of interest" description="Disordered" evidence="5">
    <location>
        <begin position="1"/>
        <end position="29"/>
    </location>
</feature>